<comment type="function">
    <text evidence="5">Provides the (R)-glutamate required for cell wall biosynthesis.</text>
</comment>
<proteinExistence type="inferred from homology"/>
<dbReference type="GO" id="GO:0008881">
    <property type="term" value="F:glutamate racemase activity"/>
    <property type="evidence" value="ECO:0007669"/>
    <property type="project" value="UniProtKB-UniRule"/>
</dbReference>
<evidence type="ECO:0000313" key="7">
    <source>
        <dbReference type="EMBL" id="BCL59905.1"/>
    </source>
</evidence>
<dbReference type="NCBIfam" id="TIGR00067">
    <property type="entry name" value="glut_race"/>
    <property type="match status" value="1"/>
</dbReference>
<evidence type="ECO:0000256" key="2">
    <source>
        <dbReference type="ARBA" id="ARBA00022984"/>
    </source>
</evidence>
<dbReference type="Proteomes" id="UP000826725">
    <property type="component" value="Chromosome"/>
</dbReference>
<dbReference type="EC" id="5.1.1.3" evidence="5 6"/>
<dbReference type="UniPathway" id="UPA00219"/>
<comment type="catalytic activity">
    <reaction evidence="5">
        <text>L-glutamate = D-glutamate</text>
        <dbReference type="Rhea" id="RHEA:12813"/>
        <dbReference type="ChEBI" id="CHEBI:29985"/>
        <dbReference type="ChEBI" id="CHEBI:29986"/>
        <dbReference type="EC" id="5.1.1.3"/>
    </reaction>
</comment>
<dbReference type="FunFam" id="3.40.50.1860:FF:000001">
    <property type="entry name" value="Glutamate racemase"/>
    <property type="match status" value="1"/>
</dbReference>
<feature type="binding site" evidence="5">
    <location>
        <begin position="181"/>
        <end position="182"/>
    </location>
    <ligand>
        <name>substrate</name>
    </ligand>
</feature>
<dbReference type="Pfam" id="PF01177">
    <property type="entry name" value="Asp_Glu_race"/>
    <property type="match status" value="1"/>
</dbReference>
<dbReference type="HAMAP" id="MF_00258">
    <property type="entry name" value="Glu_racemase"/>
    <property type="match status" value="1"/>
</dbReference>
<evidence type="ECO:0000313" key="8">
    <source>
        <dbReference type="Proteomes" id="UP000826725"/>
    </source>
</evidence>
<feature type="active site" description="Proton donor/acceptor" evidence="5">
    <location>
        <position position="69"/>
    </location>
</feature>
<feature type="binding site" evidence="5">
    <location>
        <begin position="6"/>
        <end position="7"/>
    </location>
    <ligand>
        <name>substrate</name>
    </ligand>
</feature>
<keyword evidence="4 5" id="KW-0961">Cell wall biogenesis/degradation</keyword>
<keyword evidence="8" id="KW-1185">Reference proteome</keyword>
<keyword evidence="1 5" id="KW-0133">Cell shape</keyword>
<dbReference type="InterPro" id="IPR015942">
    <property type="entry name" value="Asp/Glu/hydantoin_racemase"/>
</dbReference>
<comment type="pathway">
    <text evidence="5">Cell wall biogenesis; peptidoglycan biosynthesis.</text>
</comment>
<feature type="active site" description="Proton donor/acceptor" evidence="5">
    <location>
        <position position="180"/>
    </location>
</feature>
<evidence type="ECO:0000256" key="3">
    <source>
        <dbReference type="ARBA" id="ARBA00023235"/>
    </source>
</evidence>
<evidence type="ECO:0000256" key="4">
    <source>
        <dbReference type="ARBA" id="ARBA00023316"/>
    </source>
</evidence>
<dbReference type="PANTHER" id="PTHR21198:SF2">
    <property type="entry name" value="GLUTAMATE RACEMASE"/>
    <property type="match status" value="1"/>
</dbReference>
<evidence type="ECO:0000256" key="6">
    <source>
        <dbReference type="NCBIfam" id="TIGR00067"/>
    </source>
</evidence>
<dbReference type="InterPro" id="IPR004391">
    <property type="entry name" value="Glu_race"/>
</dbReference>
<keyword evidence="2 5" id="KW-0573">Peptidoglycan synthesis</keyword>
<dbReference type="GO" id="GO:0071555">
    <property type="term" value="P:cell wall organization"/>
    <property type="evidence" value="ECO:0007669"/>
    <property type="project" value="UniProtKB-KW"/>
</dbReference>
<dbReference type="GO" id="GO:0009252">
    <property type="term" value="P:peptidoglycan biosynthetic process"/>
    <property type="evidence" value="ECO:0007669"/>
    <property type="project" value="UniProtKB-UniRule"/>
</dbReference>
<dbReference type="InterPro" id="IPR033134">
    <property type="entry name" value="Asp/Glu_racemase_AS_2"/>
</dbReference>
<dbReference type="AlphaFoldDB" id="A0A8D5FG24"/>
<reference evidence="7" key="1">
    <citation type="submission" date="2020-09" db="EMBL/GenBank/DDBJ databases">
        <title>Desulfogranum mesoprofundum gen. nov., sp. nov., a novel mesophilic, sulfate-reducing chemolithoautotroph isolated from a deep-sea hydrothermal vent chimney in the Suiyo Seamount.</title>
        <authorList>
            <person name="Hashimoto Y."/>
            <person name="Nakagawa S."/>
        </authorList>
    </citation>
    <scope>NUCLEOTIDE SEQUENCE</scope>
    <source>
        <strain evidence="7">KT2</strain>
    </source>
</reference>
<dbReference type="KEGG" id="dbk:DGMP_05980"/>
<dbReference type="EMBL" id="AP024086">
    <property type="protein sequence ID" value="BCL59905.1"/>
    <property type="molecule type" value="Genomic_DNA"/>
</dbReference>
<feature type="binding site" evidence="5">
    <location>
        <begin position="38"/>
        <end position="39"/>
    </location>
    <ligand>
        <name>substrate</name>
    </ligand>
</feature>
<dbReference type="GO" id="GO:0008360">
    <property type="term" value="P:regulation of cell shape"/>
    <property type="evidence" value="ECO:0007669"/>
    <property type="project" value="UniProtKB-KW"/>
</dbReference>
<organism evidence="7 8">
    <name type="scientific">Desulfomarina profundi</name>
    <dbReference type="NCBI Taxonomy" id="2772557"/>
    <lineage>
        <taxon>Bacteria</taxon>
        <taxon>Pseudomonadati</taxon>
        <taxon>Thermodesulfobacteriota</taxon>
        <taxon>Desulfobulbia</taxon>
        <taxon>Desulfobulbales</taxon>
        <taxon>Desulfobulbaceae</taxon>
        <taxon>Desulfomarina</taxon>
    </lineage>
</organism>
<sequence length="262" mass="29145">MIGIFDSGIGGLTVAHAIEHLLPRHSLIYFGDIARTPYGGKSRETLVRYALENTDFLVKKGAQIIVVGCNSAASVATDEIRKTFNMPVFEVITPAAEQAVAANKNGRTGIIGTRATISSGAYDRAIKKLNPDIRVFSQPCPLLVPLVEEGWINRRETKMILRRYLHSLKNRQLDTLVLGCTHYPLLRHLIQPRIGKKVTLIDSSIAVAMQLRKYLEEQSALAMETNEKRSYYVSDLTEASIQTAASLFRKNINLQLARTDHA</sequence>
<evidence type="ECO:0000256" key="5">
    <source>
        <dbReference type="HAMAP-Rule" id="MF_00258"/>
    </source>
</evidence>
<keyword evidence="3 5" id="KW-0413">Isomerase</keyword>
<dbReference type="PROSITE" id="PS00924">
    <property type="entry name" value="ASP_GLU_RACEMASE_2"/>
    <property type="match status" value="1"/>
</dbReference>
<dbReference type="PANTHER" id="PTHR21198">
    <property type="entry name" value="GLUTAMATE RACEMASE"/>
    <property type="match status" value="1"/>
</dbReference>
<evidence type="ECO:0000256" key="1">
    <source>
        <dbReference type="ARBA" id="ARBA00022960"/>
    </source>
</evidence>
<gene>
    <name evidence="5 7" type="primary">murI</name>
    <name evidence="7" type="ORF">DGMP_05980</name>
</gene>
<name>A0A8D5FG24_9BACT</name>
<dbReference type="RefSeq" id="WP_228856082.1">
    <property type="nucleotide sequence ID" value="NZ_AP024086.1"/>
</dbReference>
<comment type="similarity">
    <text evidence="5">Belongs to the aspartate/glutamate racemases family.</text>
</comment>
<accession>A0A8D5FG24</accession>
<protein>
    <recommendedName>
        <fullName evidence="5 6">Glutamate racemase</fullName>
        <ecNumber evidence="5 6">5.1.1.3</ecNumber>
    </recommendedName>
</protein>
<feature type="binding site" evidence="5">
    <location>
        <begin position="70"/>
        <end position="71"/>
    </location>
    <ligand>
        <name>substrate</name>
    </ligand>
</feature>